<evidence type="ECO:0000256" key="1">
    <source>
        <dbReference type="ARBA" id="ARBA00004123"/>
    </source>
</evidence>
<evidence type="ECO:0000256" key="3">
    <source>
        <dbReference type="ARBA" id="ARBA00019696"/>
    </source>
</evidence>
<dbReference type="GO" id="GO:0010628">
    <property type="term" value="P:positive regulation of gene expression"/>
    <property type="evidence" value="ECO:0007669"/>
    <property type="project" value="TreeGrafter"/>
</dbReference>
<evidence type="ECO:0000313" key="8">
    <source>
        <dbReference type="EMBL" id="ELT94621.1"/>
    </source>
</evidence>
<gene>
    <name evidence="8" type="ORF">CAPTEDRAFT_178592</name>
</gene>
<dbReference type="GO" id="GO:0006357">
    <property type="term" value="P:regulation of transcription by RNA polymerase II"/>
    <property type="evidence" value="ECO:0007669"/>
    <property type="project" value="TreeGrafter"/>
</dbReference>
<keyword evidence="6" id="KW-0539">Nucleus</keyword>
<dbReference type="GO" id="GO:0005667">
    <property type="term" value="C:transcription regulator complex"/>
    <property type="evidence" value="ECO:0007669"/>
    <property type="project" value="TreeGrafter"/>
</dbReference>
<dbReference type="OMA" id="QKHQKQR"/>
<keyword evidence="4" id="KW-0805">Transcription regulation</keyword>
<dbReference type="FunCoup" id="R7TT05">
    <property type="interactions" value="1211"/>
</dbReference>
<dbReference type="GO" id="GO:0016592">
    <property type="term" value="C:mediator complex"/>
    <property type="evidence" value="ECO:0007669"/>
    <property type="project" value="TreeGrafter"/>
</dbReference>
<evidence type="ECO:0000313" key="9">
    <source>
        <dbReference type="EnsemblMetazoa" id="CapteP178592"/>
    </source>
</evidence>
<reference evidence="10" key="1">
    <citation type="submission" date="2012-12" db="EMBL/GenBank/DDBJ databases">
        <authorList>
            <person name="Hellsten U."/>
            <person name="Grimwood J."/>
            <person name="Chapman J.A."/>
            <person name="Shapiro H."/>
            <person name="Aerts A."/>
            <person name="Otillar R.P."/>
            <person name="Terry A.Y."/>
            <person name="Boore J.L."/>
            <person name="Simakov O."/>
            <person name="Marletaz F."/>
            <person name="Cho S.-J."/>
            <person name="Edsinger-Gonzales E."/>
            <person name="Havlak P."/>
            <person name="Kuo D.-H."/>
            <person name="Larsson T."/>
            <person name="Lv J."/>
            <person name="Arendt D."/>
            <person name="Savage R."/>
            <person name="Osoegawa K."/>
            <person name="de Jong P."/>
            <person name="Lindberg D.R."/>
            <person name="Seaver E.C."/>
            <person name="Weisblat D.A."/>
            <person name="Putnam N.H."/>
            <person name="Grigoriev I.V."/>
            <person name="Rokhsar D.S."/>
        </authorList>
    </citation>
    <scope>NUCLEOTIDE SEQUENCE</scope>
    <source>
        <strain evidence="10">I ESC-2004</strain>
    </source>
</reference>
<sequence length="1261" mass="144742">MLETLVENNIVPARGVCESLLNSKELSHKSPDKWNSTFRLIRKIIGGVDYKGCRDLLRVMLEKTHSIPSEEDSSVMQLMDEVHRVVSYVIDRKTCLLPSYLAVNEITKLYGEDRAVPHWKLGILLTDFVQSFRPAAQLVSISGRASLLPVVAHSSAVSHVWKLNSCNLRFQLNGPLPYSKELSEPQTALLRYVLEQPYSRDMVCNMLSLNKQVKQRCSVLEEQLVDLVVLAMEGSENNNTDNSMSDENDSNQLLWQHLSSQLIFFVLFQFASFPHMVNSLYSKLSKRELRKGRDHLMWILLQFISGSIQKNPLEDFLPIMRLYDLLYPEKESLPLPDISKPAATFKMAVTCIWIHLNKKAQNDKVKLQRPFPHALHSHIEFLKNCMSVKNLPMTDYRIALLCNAYSTNTDYYALPMGILVESIYGNNQKTSMLPGNITASAPTQPLPMSMLDSLTVHAKMSLIHSIVTRVIRLAQNKSNAVALAPALVETYSRLLVYIEIESLGIKGFISQLLPSVFKSHAWGILHTLLEMFSYRLHHIQPHYRIQLLSHLHSLASVPQTNQNQLHICVESTALRLIMGLGSGEVQPQLSRVLNEPKTLTLLSSESEELNRALVLTLARSLHVTGCDSSGNWCRDILTTIQQHTPHSWASHTLAYFPQVISDFYKQNPIQREDKNTLKRSVDTEYRKWKSMASESDLINHFSMQGSQGMSPLFLCVLWKSLVEDKRFAPTAYKVLDRLGPRLLSAHLRTFADYLVYEFATAGAGQQINKCVESLNDLIWKCNIISVDRLVLCLALRNFEENESQVCFFIIQVVLVRSPEFRNRVNEFVKENAPDHWMQTGWHEKHMAFHRTYPERFYYDGAQDISQASQHQYLPVYFGNLCLRFLPVFDILIHRLLEAPPVPKFWDLLLDQLGGLYKFHDRPLTYLYNTLHYYERKLREHPSFKKKLVGTIIGALKDIKSANWCLTEDYRSFMKQPPEESNWNPDQDYFNRLIGRIVSTIAGDNPPPFPTCDWRFNEFPNPAAHALHATCIELMALPVDSHVVGAELIDIVLKGPVHIGRKKVFPWMNAIGMVLTALPDGYWIVIHERVAETLQLPHLGIMSSDPFHMLNFNHSHSVIAEFSCSYVLAMCHSVWQHASIGQLSILPAFLKEKLRPLVKSEAQFLFVCHLVGPFLQRFHTERTRCLLELTVELYEMLENVDKSVDHLHHMDPITDFLYHIKYMWVGDGVKHEVEKIIRNLRPAMRMRLRFISHHSKDETSAA</sequence>
<comment type="subcellular location">
    <subcellularLocation>
        <location evidence="1">Nucleus</location>
    </subcellularLocation>
</comment>
<dbReference type="EMBL" id="AMQN01002502">
    <property type="status" value="NOT_ANNOTATED_CDS"/>
    <property type="molecule type" value="Genomic_DNA"/>
</dbReference>
<accession>R7TT05</accession>
<reference evidence="9" key="3">
    <citation type="submission" date="2015-06" db="UniProtKB">
        <authorList>
            <consortium name="EnsemblMetazoa"/>
        </authorList>
    </citation>
    <scope>IDENTIFICATION</scope>
</reference>
<dbReference type="InterPro" id="IPR021629">
    <property type="entry name" value="Mediator_Med23"/>
</dbReference>
<dbReference type="PANTHER" id="PTHR12691:SF10">
    <property type="entry name" value="MEDIATOR OF RNA POLYMERASE II TRANSCRIPTION SUBUNIT 23"/>
    <property type="match status" value="1"/>
</dbReference>
<reference evidence="8 10" key="2">
    <citation type="journal article" date="2013" name="Nature">
        <title>Insights into bilaterian evolution from three spiralian genomes.</title>
        <authorList>
            <person name="Simakov O."/>
            <person name="Marletaz F."/>
            <person name="Cho S.J."/>
            <person name="Edsinger-Gonzales E."/>
            <person name="Havlak P."/>
            <person name="Hellsten U."/>
            <person name="Kuo D.H."/>
            <person name="Larsson T."/>
            <person name="Lv J."/>
            <person name="Arendt D."/>
            <person name="Savage R."/>
            <person name="Osoegawa K."/>
            <person name="de Jong P."/>
            <person name="Grimwood J."/>
            <person name="Chapman J.A."/>
            <person name="Shapiro H."/>
            <person name="Aerts A."/>
            <person name="Otillar R.P."/>
            <person name="Terry A.Y."/>
            <person name="Boore J.L."/>
            <person name="Grigoriev I.V."/>
            <person name="Lindberg D.R."/>
            <person name="Seaver E.C."/>
            <person name="Weisblat D.A."/>
            <person name="Putnam N.H."/>
            <person name="Rokhsar D.S."/>
        </authorList>
    </citation>
    <scope>NUCLEOTIDE SEQUENCE</scope>
    <source>
        <strain evidence="8 10">I ESC-2004</strain>
    </source>
</reference>
<dbReference type="HOGENOM" id="CLU_002773_0_0_1"/>
<keyword evidence="10" id="KW-1185">Reference proteome</keyword>
<dbReference type="Proteomes" id="UP000014760">
    <property type="component" value="Unassembled WGS sequence"/>
</dbReference>
<organism evidence="8">
    <name type="scientific">Capitella teleta</name>
    <name type="common">Polychaete worm</name>
    <dbReference type="NCBI Taxonomy" id="283909"/>
    <lineage>
        <taxon>Eukaryota</taxon>
        <taxon>Metazoa</taxon>
        <taxon>Spiralia</taxon>
        <taxon>Lophotrochozoa</taxon>
        <taxon>Annelida</taxon>
        <taxon>Polychaeta</taxon>
        <taxon>Sedentaria</taxon>
        <taxon>Scolecida</taxon>
        <taxon>Capitellidae</taxon>
        <taxon>Capitella</taxon>
    </lineage>
</organism>
<proteinExistence type="inferred from homology"/>
<dbReference type="EMBL" id="KB309374">
    <property type="protein sequence ID" value="ELT94621.1"/>
    <property type="molecule type" value="Genomic_DNA"/>
</dbReference>
<name>R7TT05_CAPTE</name>
<evidence type="ECO:0000256" key="7">
    <source>
        <dbReference type="ARBA" id="ARBA00031961"/>
    </source>
</evidence>
<keyword evidence="5" id="KW-0804">Transcription</keyword>
<dbReference type="OrthoDB" id="9982951at2759"/>
<dbReference type="STRING" id="283909.R7TT05"/>
<evidence type="ECO:0000256" key="4">
    <source>
        <dbReference type="ARBA" id="ARBA00023015"/>
    </source>
</evidence>
<protein>
    <recommendedName>
        <fullName evidence="3">Mediator of RNA polymerase II transcription subunit 23</fullName>
    </recommendedName>
    <alternativeName>
        <fullName evidence="7">Mediator complex subunit 23</fullName>
    </alternativeName>
</protein>
<evidence type="ECO:0000313" key="10">
    <source>
        <dbReference type="Proteomes" id="UP000014760"/>
    </source>
</evidence>
<dbReference type="EnsemblMetazoa" id="CapteT178592">
    <property type="protein sequence ID" value="CapteP178592"/>
    <property type="gene ID" value="CapteG178592"/>
</dbReference>
<evidence type="ECO:0000256" key="2">
    <source>
        <dbReference type="ARBA" id="ARBA00010222"/>
    </source>
</evidence>
<evidence type="ECO:0000256" key="5">
    <source>
        <dbReference type="ARBA" id="ARBA00023163"/>
    </source>
</evidence>
<dbReference type="PANTHER" id="PTHR12691">
    <property type="entry name" value="MEDIATOR OF RNA POLYMERASE II TRANSCRIPTION SUBUNIT 23"/>
    <property type="match status" value="1"/>
</dbReference>
<dbReference type="Pfam" id="PF11573">
    <property type="entry name" value="Med23"/>
    <property type="match status" value="1"/>
</dbReference>
<dbReference type="AlphaFoldDB" id="R7TT05"/>
<evidence type="ECO:0000256" key="6">
    <source>
        <dbReference type="ARBA" id="ARBA00023242"/>
    </source>
</evidence>
<comment type="similarity">
    <text evidence="2">Belongs to the Mediator complex subunit 23 family.</text>
</comment>